<dbReference type="KEGG" id="tal:Thal_1449"/>
<dbReference type="EMBL" id="CP001931">
    <property type="protein sequence ID" value="ADC90078.1"/>
    <property type="molecule type" value="Genomic_DNA"/>
</dbReference>
<dbReference type="PANTHER" id="PTHR43707:SF1">
    <property type="entry name" value="HISTIDINE--TRNA LIGASE, MITOCHONDRIAL-RELATED"/>
    <property type="match status" value="1"/>
</dbReference>
<reference evidence="3" key="1">
    <citation type="journal article" date="2010" name="Stand. Genomic Sci.">
        <title>Complete genome sequence of Thermocrinis albus type strain (HI 11/12T).</title>
        <authorList>
            <person name="Wirth R."/>
            <person name="Sikorski J."/>
            <person name="Brambilla E."/>
            <person name="Misra M."/>
            <person name="Lapidus A."/>
            <person name="Copeland A."/>
            <person name="Nolan M."/>
            <person name="Lucas S."/>
            <person name="Chen F."/>
            <person name="Tice H."/>
            <person name="Cheng J.F."/>
            <person name="Han C."/>
            <person name="Detter J.C."/>
            <person name="Tapia R."/>
            <person name="Bruce D."/>
            <person name="Goodwin L."/>
            <person name="Pitluck S."/>
            <person name="Pati A."/>
            <person name="Anderson I."/>
            <person name="Ivanova N."/>
            <person name="Mavromatis K."/>
            <person name="Mikhailova N."/>
            <person name="Chen A."/>
            <person name="Palaniappan K."/>
            <person name="Bilek Y."/>
            <person name="Hader T."/>
            <person name="Land M."/>
            <person name="Hauser L."/>
            <person name="Chang Y.J."/>
            <person name="Jeffries C.D."/>
            <person name="Tindall B.J."/>
            <person name="Rohde M."/>
            <person name="Goker M."/>
            <person name="Bristow J."/>
            <person name="Eisen J.A."/>
            <person name="Markowitz V."/>
            <person name="Hugenholtz P."/>
            <person name="Kyrpides N.C."/>
            <person name="Klenk H.P."/>
        </authorList>
    </citation>
    <scope>NUCLEOTIDE SEQUENCE [LARGE SCALE GENOMIC DNA]</scope>
    <source>
        <strain evidence="3">DSM 14484 / JCM 11386 / HI 11/12</strain>
    </source>
</reference>
<dbReference type="STRING" id="638303.Thal_1449"/>
<dbReference type="GO" id="GO:0006427">
    <property type="term" value="P:histidyl-tRNA aminoacylation"/>
    <property type="evidence" value="ECO:0007669"/>
    <property type="project" value="TreeGrafter"/>
</dbReference>
<dbReference type="PANTHER" id="PTHR43707">
    <property type="entry name" value="HISTIDYL-TRNA SYNTHETASE"/>
    <property type="match status" value="1"/>
</dbReference>
<accession>D3SMU8</accession>
<dbReference type="GO" id="GO:0004821">
    <property type="term" value="F:histidine-tRNA ligase activity"/>
    <property type="evidence" value="ECO:0007669"/>
    <property type="project" value="TreeGrafter"/>
</dbReference>
<keyword evidence="2" id="KW-0030">Aminoacyl-tRNA synthetase</keyword>
<sequence>MKKAGYIPEGERFFNFEDSRKLKESFLVACRVFEDFQFIMLPTIENYQPEYYEGFGVEPFITGTTGRGEVLCLRSDWTVSLVRYLSGLRKLDLPKKVFYWGAVFSPSGSFERFQTGVEILGISHITAEAQVITKLVQYLKEMGIKEMVVSVGHTGIVRKLTETYGTDVKERLMIKDFSLTQRAPIFRELLTSEGTVQHLYKMKEVCPEWETEIGELLQLQSLLEGVPVCFDLTEVRRQDYYTGIVFEIFHPSAGSPVAGGGRYDRLFRKDHRYVPAVGGAVYLDILLDLVV</sequence>
<dbReference type="OrthoDB" id="9800814at2"/>
<dbReference type="InterPro" id="IPR045864">
    <property type="entry name" value="aa-tRNA-synth_II/BPL/LPL"/>
</dbReference>
<feature type="domain" description="Class II Histidinyl-tRNA synthetase (HisRS)-like catalytic core" evidence="1">
    <location>
        <begin position="60"/>
        <end position="284"/>
    </location>
</feature>
<proteinExistence type="predicted"/>
<evidence type="ECO:0000313" key="3">
    <source>
        <dbReference type="Proteomes" id="UP000002043"/>
    </source>
</evidence>
<dbReference type="AlphaFoldDB" id="D3SMU8"/>
<name>D3SMU8_THEAH</name>
<dbReference type="HOGENOM" id="CLU_025113_0_3_0"/>
<evidence type="ECO:0000313" key="2">
    <source>
        <dbReference type="EMBL" id="ADC90078.1"/>
    </source>
</evidence>
<dbReference type="eggNOG" id="COG3705">
    <property type="taxonomic scope" value="Bacteria"/>
</dbReference>
<organism evidence="2 3">
    <name type="scientific">Thermocrinis albus (strain DSM 14484 / JCM 11386 / HI 11/12)</name>
    <dbReference type="NCBI Taxonomy" id="638303"/>
    <lineage>
        <taxon>Bacteria</taxon>
        <taxon>Pseudomonadati</taxon>
        <taxon>Aquificota</taxon>
        <taxon>Aquificia</taxon>
        <taxon>Aquificales</taxon>
        <taxon>Aquificaceae</taxon>
        <taxon>Thermocrinis</taxon>
    </lineage>
</organism>
<dbReference type="Pfam" id="PF13393">
    <property type="entry name" value="tRNA-synt_His"/>
    <property type="match status" value="1"/>
</dbReference>
<dbReference type="InterPro" id="IPR004516">
    <property type="entry name" value="HisRS/HisZ"/>
</dbReference>
<dbReference type="Proteomes" id="UP000002043">
    <property type="component" value="Chromosome"/>
</dbReference>
<dbReference type="InterPro" id="IPR041715">
    <property type="entry name" value="HisRS-like_core"/>
</dbReference>
<keyword evidence="2" id="KW-0436">Ligase</keyword>
<keyword evidence="3" id="KW-1185">Reference proteome</keyword>
<gene>
    <name evidence="2" type="ordered locus">Thal_1449</name>
</gene>
<evidence type="ECO:0000259" key="1">
    <source>
        <dbReference type="Pfam" id="PF13393"/>
    </source>
</evidence>
<dbReference type="GO" id="GO:0005737">
    <property type="term" value="C:cytoplasm"/>
    <property type="evidence" value="ECO:0007669"/>
    <property type="project" value="InterPro"/>
</dbReference>
<dbReference type="Gene3D" id="3.30.930.10">
    <property type="entry name" value="Bira Bifunctional Protein, Domain 2"/>
    <property type="match status" value="1"/>
</dbReference>
<dbReference type="SUPFAM" id="SSF55681">
    <property type="entry name" value="Class II aaRS and biotin synthetases"/>
    <property type="match status" value="1"/>
</dbReference>
<dbReference type="RefSeq" id="WP_012992484.1">
    <property type="nucleotide sequence ID" value="NC_013894.1"/>
</dbReference>
<protein>
    <submittedName>
        <fullName evidence="2">tRNA synthetase class II (G H P and S)</fullName>
    </submittedName>
</protein>